<organism evidence="1 2">
    <name type="scientific">Ignelater luminosus</name>
    <name type="common">Cucubano</name>
    <name type="synonym">Pyrophorus luminosus</name>
    <dbReference type="NCBI Taxonomy" id="2038154"/>
    <lineage>
        <taxon>Eukaryota</taxon>
        <taxon>Metazoa</taxon>
        <taxon>Ecdysozoa</taxon>
        <taxon>Arthropoda</taxon>
        <taxon>Hexapoda</taxon>
        <taxon>Insecta</taxon>
        <taxon>Pterygota</taxon>
        <taxon>Neoptera</taxon>
        <taxon>Endopterygota</taxon>
        <taxon>Coleoptera</taxon>
        <taxon>Polyphaga</taxon>
        <taxon>Elateriformia</taxon>
        <taxon>Elateroidea</taxon>
        <taxon>Elateridae</taxon>
        <taxon>Agrypninae</taxon>
        <taxon>Pyrophorini</taxon>
        <taxon>Ignelater</taxon>
    </lineage>
</organism>
<protein>
    <submittedName>
        <fullName evidence="1">Uncharacterized protein</fullName>
    </submittedName>
</protein>
<feature type="non-terminal residue" evidence="1">
    <location>
        <position position="123"/>
    </location>
</feature>
<evidence type="ECO:0000313" key="1">
    <source>
        <dbReference type="EMBL" id="KAF2879238.1"/>
    </source>
</evidence>
<accession>A0A8K0FYG4</accession>
<evidence type="ECO:0000313" key="2">
    <source>
        <dbReference type="Proteomes" id="UP000801492"/>
    </source>
</evidence>
<proteinExistence type="predicted"/>
<feature type="non-terminal residue" evidence="1">
    <location>
        <position position="1"/>
    </location>
</feature>
<dbReference type="InterPro" id="IPR036691">
    <property type="entry name" value="Endo/exonu/phosph_ase_sf"/>
</dbReference>
<sequence length="123" mass="13985">PSSRRTTEQRSAPIASAERLKELKYELNLIKWGILGICETRRRGEECIALQSRNLLHYKGNNNDSVGGFGLLINKNQIKNIETLTGISDRVIHAKLRLKKLTTIEIMQAYAPTSSYEDEKVTR</sequence>
<dbReference type="EMBL" id="VTPC01091205">
    <property type="protein sequence ID" value="KAF2879238.1"/>
    <property type="molecule type" value="Genomic_DNA"/>
</dbReference>
<dbReference type="OrthoDB" id="6767704at2759"/>
<reference evidence="1" key="1">
    <citation type="submission" date="2019-08" db="EMBL/GenBank/DDBJ databases">
        <title>The genome of the North American firefly Photinus pyralis.</title>
        <authorList>
            <consortium name="Photinus pyralis genome working group"/>
            <person name="Fallon T.R."/>
            <person name="Sander Lower S.E."/>
            <person name="Weng J.-K."/>
        </authorList>
    </citation>
    <scope>NUCLEOTIDE SEQUENCE</scope>
    <source>
        <strain evidence="1">TRF0915ILg1</strain>
        <tissue evidence="1">Whole body</tissue>
    </source>
</reference>
<gene>
    <name evidence="1" type="ORF">ILUMI_26940</name>
</gene>
<dbReference type="AlphaFoldDB" id="A0A8K0FYG4"/>
<name>A0A8K0FYG4_IGNLU</name>
<dbReference type="Proteomes" id="UP000801492">
    <property type="component" value="Unassembled WGS sequence"/>
</dbReference>
<keyword evidence="2" id="KW-1185">Reference proteome</keyword>
<dbReference type="Gene3D" id="3.60.10.10">
    <property type="entry name" value="Endonuclease/exonuclease/phosphatase"/>
    <property type="match status" value="1"/>
</dbReference>
<comment type="caution">
    <text evidence="1">The sequence shown here is derived from an EMBL/GenBank/DDBJ whole genome shotgun (WGS) entry which is preliminary data.</text>
</comment>